<dbReference type="GO" id="GO:0030150">
    <property type="term" value="P:protein import into mitochondrial matrix"/>
    <property type="evidence" value="ECO:0007669"/>
    <property type="project" value="TreeGrafter"/>
</dbReference>
<dbReference type="GO" id="GO:0051082">
    <property type="term" value="F:unfolded protein binding"/>
    <property type="evidence" value="ECO:0007669"/>
    <property type="project" value="TreeGrafter"/>
</dbReference>
<evidence type="ECO:0000313" key="15">
    <source>
        <dbReference type="Proteomes" id="UP000050863"/>
    </source>
</evidence>
<name>A0A0R3LHR0_9BRAD</name>
<keyword evidence="6 10" id="KW-0143">Chaperone</keyword>
<organism evidence="14 15">
    <name type="scientific">Bradyrhizobium jicamae</name>
    <dbReference type="NCBI Taxonomy" id="280332"/>
    <lineage>
        <taxon>Bacteria</taxon>
        <taxon>Pseudomonadati</taxon>
        <taxon>Pseudomonadota</taxon>
        <taxon>Alphaproteobacteria</taxon>
        <taxon>Hyphomicrobiales</taxon>
        <taxon>Nitrobacteraceae</taxon>
        <taxon>Bradyrhizobium</taxon>
    </lineage>
</organism>
<proteinExistence type="inferred from homology"/>
<dbReference type="PANTHER" id="PTHR21237">
    <property type="entry name" value="GRPE PROTEIN"/>
    <property type="match status" value="1"/>
</dbReference>
<dbReference type="SUPFAM" id="SSF51064">
    <property type="entry name" value="Head domain of nucleotide exchange factor GrpE"/>
    <property type="match status" value="1"/>
</dbReference>
<evidence type="ECO:0000256" key="9">
    <source>
        <dbReference type="ARBA" id="ARBA00076414"/>
    </source>
</evidence>
<dbReference type="GO" id="GO:0042803">
    <property type="term" value="F:protein homodimerization activity"/>
    <property type="evidence" value="ECO:0007669"/>
    <property type="project" value="InterPro"/>
</dbReference>
<dbReference type="EMBL" id="LLXZ01000102">
    <property type="protein sequence ID" value="KRR07281.1"/>
    <property type="molecule type" value="Genomic_DNA"/>
</dbReference>
<comment type="subcellular location">
    <subcellularLocation>
        <location evidence="1 10">Cytoplasm</location>
    </subcellularLocation>
</comment>
<dbReference type="Gene3D" id="3.90.20.20">
    <property type="match status" value="1"/>
</dbReference>
<evidence type="ECO:0000256" key="11">
    <source>
        <dbReference type="RuleBase" id="RU000639"/>
    </source>
</evidence>
<dbReference type="Proteomes" id="UP000050863">
    <property type="component" value="Unassembled WGS sequence"/>
</dbReference>
<gene>
    <name evidence="10" type="primary">grpE</name>
    <name evidence="14" type="ORF">CQ12_00345</name>
</gene>
<dbReference type="InterPro" id="IPR000740">
    <property type="entry name" value="GrpE"/>
</dbReference>
<dbReference type="SUPFAM" id="SSF58014">
    <property type="entry name" value="Coiled-coil domain of nucleotide exchange factor GrpE"/>
    <property type="match status" value="1"/>
</dbReference>
<accession>A0A0R3LHR0</accession>
<comment type="function">
    <text evidence="7 10 11">Participates actively in the response to hyperosmotic and heat shock by preventing the aggregation of stress-denatured proteins, in association with DnaK and GrpE. It is the nucleotide exchange factor for DnaK and may function as a thermosensor. Unfolded proteins bind initially to DnaJ; upon interaction with the DnaJ-bound protein, DnaK hydrolyzes its bound ATP, resulting in the formation of a stable complex. GrpE releases ADP from DnaK; ATP binding to DnaK triggers the release of the substrate protein, thus completing the reaction cycle. Several rounds of ATP-dependent interactions between DnaJ, DnaK and GrpE are required for fully efficient folding.</text>
</comment>
<keyword evidence="15" id="KW-1185">Reference proteome</keyword>
<dbReference type="InterPro" id="IPR009012">
    <property type="entry name" value="GrpE_head"/>
</dbReference>
<protein>
    <recommendedName>
        <fullName evidence="8 10">Protein GrpE</fullName>
    </recommendedName>
    <alternativeName>
        <fullName evidence="9 10">HSP-70 cofactor</fullName>
    </alternativeName>
</protein>
<dbReference type="GO" id="GO:0000774">
    <property type="term" value="F:adenyl-nucleotide exchange factor activity"/>
    <property type="evidence" value="ECO:0007669"/>
    <property type="project" value="InterPro"/>
</dbReference>
<evidence type="ECO:0000256" key="1">
    <source>
        <dbReference type="ARBA" id="ARBA00004496"/>
    </source>
</evidence>
<evidence type="ECO:0000256" key="4">
    <source>
        <dbReference type="ARBA" id="ARBA00022490"/>
    </source>
</evidence>
<dbReference type="FunFam" id="2.30.22.10:FF:000001">
    <property type="entry name" value="Protein GrpE"/>
    <property type="match status" value="1"/>
</dbReference>
<keyword evidence="5 10" id="KW-0346">Stress response</keyword>
<comment type="caution">
    <text evidence="14">The sequence shown here is derived from an EMBL/GenBank/DDBJ whole genome shotgun (WGS) entry which is preliminary data.</text>
</comment>
<dbReference type="GO" id="GO:0005737">
    <property type="term" value="C:cytoplasm"/>
    <property type="evidence" value="ECO:0007669"/>
    <property type="project" value="UniProtKB-SubCell"/>
</dbReference>
<evidence type="ECO:0000313" key="14">
    <source>
        <dbReference type="EMBL" id="KRR07281.1"/>
    </source>
</evidence>
<evidence type="ECO:0000256" key="7">
    <source>
        <dbReference type="ARBA" id="ARBA00053401"/>
    </source>
</evidence>
<evidence type="ECO:0000256" key="6">
    <source>
        <dbReference type="ARBA" id="ARBA00023186"/>
    </source>
</evidence>
<reference evidence="14 15" key="1">
    <citation type="submission" date="2014-03" db="EMBL/GenBank/DDBJ databases">
        <title>Bradyrhizobium valentinum sp. nov., isolated from effective nodules of Lupinus mariae-josephae, a lupine endemic of basic-lime soils in Eastern Spain.</title>
        <authorList>
            <person name="Duran D."/>
            <person name="Rey L."/>
            <person name="Navarro A."/>
            <person name="Busquets A."/>
            <person name="Imperial J."/>
            <person name="Ruiz-Argueso T."/>
        </authorList>
    </citation>
    <scope>NUCLEOTIDE SEQUENCE [LARGE SCALE GENOMIC DNA]</scope>
    <source>
        <strain evidence="14 15">PAC68</strain>
    </source>
</reference>
<feature type="region of interest" description="Disordered" evidence="13">
    <location>
        <begin position="23"/>
        <end position="42"/>
    </location>
</feature>
<dbReference type="InterPro" id="IPR013805">
    <property type="entry name" value="GrpE_CC"/>
</dbReference>
<feature type="compositionally biased region" description="Polar residues" evidence="13">
    <location>
        <begin position="23"/>
        <end position="35"/>
    </location>
</feature>
<dbReference type="OrthoDB" id="9789811at2"/>
<evidence type="ECO:0000256" key="13">
    <source>
        <dbReference type="SAM" id="MobiDB-lite"/>
    </source>
</evidence>
<evidence type="ECO:0000256" key="5">
    <source>
        <dbReference type="ARBA" id="ARBA00023016"/>
    </source>
</evidence>
<dbReference type="PANTHER" id="PTHR21237:SF23">
    <property type="entry name" value="GRPE PROTEIN HOMOLOG, MITOCHONDRIAL"/>
    <property type="match status" value="1"/>
</dbReference>
<dbReference type="GO" id="GO:0006457">
    <property type="term" value="P:protein folding"/>
    <property type="evidence" value="ECO:0007669"/>
    <property type="project" value="InterPro"/>
</dbReference>
<evidence type="ECO:0000256" key="8">
    <source>
        <dbReference type="ARBA" id="ARBA00072274"/>
    </source>
</evidence>
<evidence type="ECO:0000256" key="10">
    <source>
        <dbReference type="HAMAP-Rule" id="MF_01151"/>
    </source>
</evidence>
<dbReference type="CDD" id="cd00446">
    <property type="entry name" value="GrpE"/>
    <property type="match status" value="1"/>
</dbReference>
<comment type="similarity">
    <text evidence="2 10 12">Belongs to the GrpE family.</text>
</comment>
<dbReference type="Pfam" id="PF01025">
    <property type="entry name" value="GrpE"/>
    <property type="match status" value="1"/>
</dbReference>
<dbReference type="GO" id="GO:0051087">
    <property type="term" value="F:protein-folding chaperone binding"/>
    <property type="evidence" value="ECO:0007669"/>
    <property type="project" value="InterPro"/>
</dbReference>
<keyword evidence="4 10" id="KW-0963">Cytoplasm</keyword>
<dbReference type="STRING" id="280332.CQ12_00345"/>
<comment type="subunit">
    <text evidence="3 10">Homodimer.</text>
</comment>
<dbReference type="PRINTS" id="PR00773">
    <property type="entry name" value="GRPEPROTEIN"/>
</dbReference>
<evidence type="ECO:0000256" key="2">
    <source>
        <dbReference type="ARBA" id="ARBA00009054"/>
    </source>
</evidence>
<dbReference type="HAMAP" id="MF_01151">
    <property type="entry name" value="GrpE"/>
    <property type="match status" value="1"/>
</dbReference>
<dbReference type="PROSITE" id="PS01071">
    <property type="entry name" value="GRPE"/>
    <property type="match status" value="1"/>
</dbReference>
<dbReference type="AlphaFoldDB" id="A0A0R3LHR0"/>
<dbReference type="Gene3D" id="2.30.22.10">
    <property type="entry name" value="Head domain of nucleotide exchange factor GrpE"/>
    <property type="match status" value="1"/>
</dbReference>
<sequence length="196" mass="21936">MKTGEEYDMATKTVDEDLDRAQANSAETQVNSVETRSGDLEVENEHLRERLMRALAETENTRRQGERRTEEAQRYAIASFARELLQVVDNLRRAIGAGTNRADTGQQDPLVEGVAATDRILTEILKRFGVEEIKAQDAPFDPEKHEAVLEIDAAGQPPRNVVQVLENGYTLHDRLLRPARVAVAKAQQPSPHATRQ</sequence>
<evidence type="ECO:0000256" key="3">
    <source>
        <dbReference type="ARBA" id="ARBA00011738"/>
    </source>
</evidence>
<evidence type="ECO:0000256" key="12">
    <source>
        <dbReference type="RuleBase" id="RU004478"/>
    </source>
</evidence>